<evidence type="ECO:0000256" key="2">
    <source>
        <dbReference type="ARBA" id="ARBA00022692"/>
    </source>
</evidence>
<reference evidence="8" key="1">
    <citation type="submission" date="2020-07" db="EMBL/GenBank/DDBJ databases">
        <title>Huge and variable diversity of episymbiotic CPR bacteria and DPANN archaea in groundwater ecosystems.</title>
        <authorList>
            <person name="He C.Y."/>
            <person name="Keren R."/>
            <person name="Whittaker M."/>
            <person name="Farag I.F."/>
            <person name="Doudna J."/>
            <person name="Cate J.H.D."/>
            <person name="Banfield J.F."/>
        </authorList>
    </citation>
    <scope>NUCLEOTIDE SEQUENCE</scope>
    <source>
        <strain evidence="8">NC_groundwater_1664_Pr3_B-0.1um_52_9</strain>
    </source>
</reference>
<dbReference type="GO" id="GO:0016020">
    <property type="term" value="C:membrane"/>
    <property type="evidence" value="ECO:0007669"/>
    <property type="project" value="UniProtKB-SubCell"/>
</dbReference>
<name>A0A9D6V195_9BACT</name>
<evidence type="ECO:0000259" key="7">
    <source>
        <dbReference type="Pfam" id="PF04893"/>
    </source>
</evidence>
<dbReference type="InterPro" id="IPR006977">
    <property type="entry name" value="Yip1_dom"/>
</dbReference>
<keyword evidence="4 6" id="KW-0472">Membrane</keyword>
<evidence type="ECO:0000313" key="8">
    <source>
        <dbReference type="EMBL" id="MBI5250220.1"/>
    </source>
</evidence>
<comment type="subcellular location">
    <subcellularLocation>
        <location evidence="1">Membrane</location>
        <topology evidence="1">Multi-pass membrane protein</topology>
    </subcellularLocation>
</comment>
<feature type="transmembrane region" description="Helical" evidence="6">
    <location>
        <begin position="158"/>
        <end position="182"/>
    </location>
</feature>
<feature type="transmembrane region" description="Helical" evidence="6">
    <location>
        <begin position="69"/>
        <end position="90"/>
    </location>
</feature>
<accession>A0A9D6V195</accession>
<keyword evidence="2 6" id="KW-0812">Transmembrane</keyword>
<proteinExistence type="predicted"/>
<feature type="transmembrane region" description="Helical" evidence="6">
    <location>
        <begin position="110"/>
        <end position="137"/>
    </location>
</feature>
<dbReference type="AlphaFoldDB" id="A0A9D6V195"/>
<dbReference type="EMBL" id="JACRDE010000318">
    <property type="protein sequence ID" value="MBI5250220.1"/>
    <property type="molecule type" value="Genomic_DNA"/>
</dbReference>
<protein>
    <submittedName>
        <fullName evidence="8">YIP1 family protein</fullName>
    </submittedName>
</protein>
<feature type="transmembrane region" description="Helical" evidence="6">
    <location>
        <begin position="194"/>
        <end position="218"/>
    </location>
</feature>
<dbReference type="Pfam" id="PF04893">
    <property type="entry name" value="Yip1"/>
    <property type="match status" value="1"/>
</dbReference>
<evidence type="ECO:0000256" key="5">
    <source>
        <dbReference type="SAM" id="MobiDB-lite"/>
    </source>
</evidence>
<dbReference type="Proteomes" id="UP000807825">
    <property type="component" value="Unassembled WGS sequence"/>
</dbReference>
<gene>
    <name evidence="8" type="ORF">HY912_12060</name>
</gene>
<feature type="domain" description="Yip1" evidence="7">
    <location>
        <begin position="51"/>
        <end position="210"/>
    </location>
</feature>
<evidence type="ECO:0000313" key="9">
    <source>
        <dbReference type="Proteomes" id="UP000807825"/>
    </source>
</evidence>
<evidence type="ECO:0000256" key="6">
    <source>
        <dbReference type="SAM" id="Phobius"/>
    </source>
</evidence>
<evidence type="ECO:0000256" key="3">
    <source>
        <dbReference type="ARBA" id="ARBA00022989"/>
    </source>
</evidence>
<feature type="region of interest" description="Disordered" evidence="5">
    <location>
        <begin position="1"/>
        <end position="24"/>
    </location>
</feature>
<organism evidence="8 9">
    <name type="scientific">Desulfomonile tiedjei</name>
    <dbReference type="NCBI Taxonomy" id="2358"/>
    <lineage>
        <taxon>Bacteria</taxon>
        <taxon>Pseudomonadati</taxon>
        <taxon>Thermodesulfobacteriota</taxon>
        <taxon>Desulfomonilia</taxon>
        <taxon>Desulfomonilales</taxon>
        <taxon>Desulfomonilaceae</taxon>
        <taxon>Desulfomonile</taxon>
    </lineage>
</organism>
<sequence length="222" mass="23666">MTAGEVSEQSKHETHGQEPPLAAPGTRIEYCPWEDQESLGLLQALIRTLKESMLSPTAFFKKMPLNAGFLLPLLFAVIVETTGSMAAYLWSMTVGGNVLSEFAGRNAVWFALLIPLLVFLGIFIWGVLLHVSLFLVGGAKEDFEATFRVVCYTSGPELLGIIPVFGGIASLVWKLCITVVGVREVHGISNARAIAALVLPGILCCGLGLVGIVSVNLLTGAP</sequence>
<evidence type="ECO:0000256" key="1">
    <source>
        <dbReference type="ARBA" id="ARBA00004141"/>
    </source>
</evidence>
<evidence type="ECO:0000256" key="4">
    <source>
        <dbReference type="ARBA" id="ARBA00023136"/>
    </source>
</evidence>
<comment type="caution">
    <text evidence="8">The sequence shown here is derived from an EMBL/GenBank/DDBJ whole genome shotgun (WGS) entry which is preliminary data.</text>
</comment>
<keyword evidence="3 6" id="KW-1133">Transmembrane helix</keyword>